<dbReference type="Proteomes" id="UP001390339">
    <property type="component" value="Unassembled WGS sequence"/>
</dbReference>
<dbReference type="EMBL" id="JAPCWZ010000006">
    <property type="protein sequence ID" value="KAK8860068.1"/>
    <property type="molecule type" value="Genomic_DNA"/>
</dbReference>
<comment type="caution">
    <text evidence="2">The sequence shown here is derived from an EMBL/GenBank/DDBJ whole genome shotgun (WGS) entry which is preliminary data.</text>
</comment>
<protein>
    <submittedName>
        <fullName evidence="2">Uncharacterized protein</fullName>
    </submittedName>
</protein>
<accession>A0ABR2IBK9</accession>
<sequence length="191" mass="20674">MSSESNALCYEGDVAMDLQEPGCIADEADSFCSPCLPDGFDALLRFNNECDDVSHIHDAPATTSSQDELRICSCDPVLPNYGRSISPDGLPNGGAQARDWSGYSPRQPNAESSELAVDDDKRFELDDFYNLPGLEWNPELLVVPSDEADDVTMEGLAACETGPQCFNCGSPVEWDETSGLLAECEVCFCPN</sequence>
<feature type="region of interest" description="Disordered" evidence="1">
    <location>
        <begin position="85"/>
        <end position="112"/>
    </location>
</feature>
<evidence type="ECO:0000313" key="2">
    <source>
        <dbReference type="EMBL" id="KAK8860068.1"/>
    </source>
</evidence>
<evidence type="ECO:0000256" key="1">
    <source>
        <dbReference type="SAM" id="MobiDB-lite"/>
    </source>
</evidence>
<evidence type="ECO:0000313" key="3">
    <source>
        <dbReference type="Proteomes" id="UP001390339"/>
    </source>
</evidence>
<gene>
    <name evidence="2" type="ORF">PGQ11_010802</name>
</gene>
<proteinExistence type="predicted"/>
<name>A0ABR2IBK9_9PEZI</name>
<reference evidence="2 3" key="1">
    <citation type="journal article" date="2024" name="IMA Fungus">
        <title>Apiospora arundinis, a panoply of carbohydrate-active enzymes and secondary metabolites.</title>
        <authorList>
            <person name="Sorensen T."/>
            <person name="Petersen C."/>
            <person name="Muurmann A.T."/>
            <person name="Christiansen J.V."/>
            <person name="Brundto M.L."/>
            <person name="Overgaard C.K."/>
            <person name="Boysen A.T."/>
            <person name="Wollenberg R.D."/>
            <person name="Larsen T.O."/>
            <person name="Sorensen J.L."/>
            <person name="Nielsen K.L."/>
            <person name="Sondergaard T.E."/>
        </authorList>
    </citation>
    <scope>NUCLEOTIDE SEQUENCE [LARGE SCALE GENOMIC DNA]</scope>
    <source>
        <strain evidence="2 3">AAU 773</strain>
    </source>
</reference>
<keyword evidence="3" id="KW-1185">Reference proteome</keyword>
<organism evidence="2 3">
    <name type="scientific">Apiospora arundinis</name>
    <dbReference type="NCBI Taxonomy" id="335852"/>
    <lineage>
        <taxon>Eukaryota</taxon>
        <taxon>Fungi</taxon>
        <taxon>Dikarya</taxon>
        <taxon>Ascomycota</taxon>
        <taxon>Pezizomycotina</taxon>
        <taxon>Sordariomycetes</taxon>
        <taxon>Xylariomycetidae</taxon>
        <taxon>Amphisphaeriales</taxon>
        <taxon>Apiosporaceae</taxon>
        <taxon>Apiospora</taxon>
    </lineage>
</organism>